<dbReference type="eggNOG" id="ENOG503304R">
    <property type="taxonomic scope" value="Bacteria"/>
</dbReference>
<dbReference type="OrthoDB" id="5189092at2"/>
<evidence type="ECO:0000313" key="3">
    <source>
        <dbReference type="Proteomes" id="UP000002255"/>
    </source>
</evidence>
<keyword evidence="3" id="KW-1185">Reference proteome</keyword>
<proteinExistence type="predicted"/>
<reference evidence="2 3" key="2">
    <citation type="journal article" date="2010" name="Stand. Genomic Sci.">
        <title>Complete genome sequence of Xylanimonas cellulosilytica type strain (XIL07).</title>
        <authorList>
            <person name="Foster B."/>
            <person name="Pukall R."/>
            <person name="Abt B."/>
            <person name="Nolan M."/>
            <person name="Glavina Del Rio T."/>
            <person name="Chen F."/>
            <person name="Lucas S."/>
            <person name="Tice H."/>
            <person name="Pitluck S."/>
            <person name="Cheng J.-F."/>
            <person name="Chertkov O."/>
            <person name="Brettin T."/>
            <person name="Han C."/>
            <person name="Detter J.C."/>
            <person name="Bruce D."/>
            <person name="Goodwin L."/>
            <person name="Ivanova N."/>
            <person name="Mavromatis K."/>
            <person name="Pati A."/>
            <person name="Mikhailova N."/>
            <person name="Chen A."/>
            <person name="Palaniappan K."/>
            <person name="Land M."/>
            <person name="Hauser L."/>
            <person name="Chang Y.-J."/>
            <person name="Jeffries C.D."/>
            <person name="Chain P."/>
            <person name="Rohde M."/>
            <person name="Goeker M."/>
            <person name="Bristow J."/>
            <person name="Eisen J.A."/>
            <person name="Markowitz V."/>
            <person name="Hugenholtz P."/>
            <person name="Kyrpides N.C."/>
            <person name="Klenk H.-P."/>
            <person name="Lapidus A."/>
        </authorList>
    </citation>
    <scope>NUCLEOTIDE SEQUENCE [LARGE SCALE GENOMIC DNA]</scope>
    <source>
        <strain evidence="3">DSM 15894 / CECT 5975 / LMG 20990 / XIL07</strain>
    </source>
</reference>
<protein>
    <recommendedName>
        <fullName evidence="4">Intracellular proteinase inhibitor BsuPI domain-containing protein</fullName>
    </recommendedName>
</protein>
<evidence type="ECO:0008006" key="4">
    <source>
        <dbReference type="Google" id="ProtNLM"/>
    </source>
</evidence>
<dbReference type="KEGG" id="xce:Xcel_0395"/>
<dbReference type="HOGENOM" id="CLU_1184662_0_0_11"/>
<sequence length="234" mass="23846">MPVIVLGLLVGLGWTAGYGIGQGVAWVRDVWPDPVPRLVADKVAAPEPADVGGPIQACPASSLTLAAIPDAMHVQPGQTISFDVSITNSGRRPCLVNAGDASRQLVVTDAEGVTVWTTAHCGTGARDLLLGPGDVRQSTLRWSGRASVEGACTTGQDAVPPGTYTAQLVMADVLGAKSTPATITIEAPPPPPEPTPDPTTEPPAPTPDNEPTAEAEPTDDQTAGNEPADDDPAG</sequence>
<gene>
    <name evidence="2" type="ordered locus">Xcel_0395</name>
</gene>
<accession>D1BVG3</accession>
<dbReference type="Proteomes" id="UP000002255">
    <property type="component" value="Chromosome"/>
</dbReference>
<reference evidence="3" key="1">
    <citation type="submission" date="2009-11" db="EMBL/GenBank/DDBJ databases">
        <title>The complete chromosome of Xylanimonas cellulosilytica DSM 15894.</title>
        <authorList>
            <consortium name="US DOE Joint Genome Institute (JGI-PGF)"/>
            <person name="Lucas S."/>
            <person name="Copeland A."/>
            <person name="Lapidus A."/>
            <person name="Glavina del Rio T."/>
            <person name="Dalin E."/>
            <person name="Tice H."/>
            <person name="Bruce D."/>
            <person name="Goodwin L."/>
            <person name="Pitluck S."/>
            <person name="Kyrpides N."/>
            <person name="Mavromatis K."/>
            <person name="Ivanova N."/>
            <person name="Mikhailova N."/>
            <person name="Foster B."/>
            <person name="Clum A."/>
            <person name="Brettin T."/>
            <person name="Detter J.C."/>
            <person name="Han C."/>
            <person name="Larimer F."/>
            <person name="Land M."/>
            <person name="Hauser L."/>
            <person name="Markowitz V."/>
            <person name="Cheng J.F."/>
            <person name="Hugenholtz P."/>
            <person name="Woyke T."/>
            <person name="Wu D."/>
            <person name="Gehrich-Schroeter G."/>
            <person name="Schneider S."/>
            <person name="Pukall S.R."/>
            <person name="Klenk H.P."/>
            <person name="Eisen J.A."/>
        </authorList>
    </citation>
    <scope>NUCLEOTIDE SEQUENCE [LARGE SCALE GENOMIC DNA]</scope>
    <source>
        <strain evidence="3">DSM 15894 / CECT 5975 / LMG 20990 / XIL07</strain>
    </source>
</reference>
<dbReference type="STRING" id="446471.Xcel_0395"/>
<evidence type="ECO:0000313" key="2">
    <source>
        <dbReference type="EMBL" id="ACZ29434.1"/>
    </source>
</evidence>
<dbReference type="RefSeq" id="WP_050758112.1">
    <property type="nucleotide sequence ID" value="NC_013530.1"/>
</dbReference>
<feature type="region of interest" description="Disordered" evidence="1">
    <location>
        <begin position="182"/>
        <end position="234"/>
    </location>
</feature>
<dbReference type="EMBL" id="CP001821">
    <property type="protein sequence ID" value="ACZ29434.1"/>
    <property type="molecule type" value="Genomic_DNA"/>
</dbReference>
<feature type="compositionally biased region" description="Pro residues" evidence="1">
    <location>
        <begin position="187"/>
        <end position="208"/>
    </location>
</feature>
<name>D1BVG3_XYLCX</name>
<organism evidence="2 3">
    <name type="scientific">Xylanimonas cellulosilytica (strain DSM 15894 / JCM 12276 / CECT 5975 / KCTC 9989 / LMG 20990 / NBRC 107835 / XIL07)</name>
    <dbReference type="NCBI Taxonomy" id="446471"/>
    <lineage>
        <taxon>Bacteria</taxon>
        <taxon>Bacillati</taxon>
        <taxon>Actinomycetota</taxon>
        <taxon>Actinomycetes</taxon>
        <taxon>Micrococcales</taxon>
        <taxon>Promicromonosporaceae</taxon>
        <taxon>Xylanimonas</taxon>
    </lineage>
</organism>
<evidence type="ECO:0000256" key="1">
    <source>
        <dbReference type="SAM" id="MobiDB-lite"/>
    </source>
</evidence>
<dbReference type="AlphaFoldDB" id="D1BVG3"/>